<dbReference type="InterPro" id="IPR009056">
    <property type="entry name" value="Cyt_c-like_dom"/>
</dbReference>
<protein>
    <submittedName>
        <fullName evidence="9">Cytochrome c-552</fullName>
    </submittedName>
</protein>
<dbReference type="AlphaFoldDB" id="A0A238LAE0"/>
<proteinExistence type="predicted"/>
<evidence type="ECO:0000313" key="10">
    <source>
        <dbReference type="Proteomes" id="UP000201613"/>
    </source>
</evidence>
<keyword evidence="1" id="KW-0813">Transport</keyword>
<dbReference type="GO" id="GO:0020037">
    <property type="term" value="F:heme binding"/>
    <property type="evidence" value="ECO:0007669"/>
    <property type="project" value="InterPro"/>
</dbReference>
<name>A0A238LAE0_9RHOB</name>
<dbReference type="PANTHER" id="PTHR33751:SF9">
    <property type="entry name" value="CYTOCHROME C4"/>
    <property type="match status" value="1"/>
</dbReference>
<keyword evidence="4" id="KW-0249">Electron transport</keyword>
<evidence type="ECO:0000256" key="6">
    <source>
        <dbReference type="PROSITE-ProRule" id="PRU00433"/>
    </source>
</evidence>
<sequence>MRLPVLSAVLACCGASLAMSQSLDLTLTDPDQIAAECGGTAAAGEVLFTSCSACHALQPEDARPTQAGPHLGALFGREVAAVDGYAYSPGLRQLQAEGAIWEREALHAYLQGDLLPDTHPVVAGEQDRRDILTFVRVATLPPPPARGELVVPPEVLAIEGDPAYGEYLASECAGCHRSGSGNVPAIDLLDGEYFITAMHEYRARARTNETMRLIAARLTDEEIAALAAYYLSIE</sequence>
<reference evidence="9 10" key="1">
    <citation type="submission" date="2017-05" db="EMBL/GenBank/DDBJ databases">
        <authorList>
            <person name="Song R."/>
            <person name="Chenine A.L."/>
            <person name="Ruprecht R.M."/>
        </authorList>
    </citation>
    <scope>NUCLEOTIDE SEQUENCE [LARGE SCALE GENOMIC DNA]</scope>
    <source>
        <strain evidence="9 10">CECT 8899</strain>
    </source>
</reference>
<keyword evidence="2 6" id="KW-0349">Heme</keyword>
<feature type="chain" id="PRO_5012285837" evidence="7">
    <location>
        <begin position="19"/>
        <end position="234"/>
    </location>
</feature>
<dbReference type="RefSeq" id="WP_093990715.1">
    <property type="nucleotide sequence ID" value="NZ_FXZK01000001.1"/>
</dbReference>
<dbReference type="InterPro" id="IPR050597">
    <property type="entry name" value="Cytochrome_c_Oxidase_Subunit"/>
</dbReference>
<keyword evidence="7" id="KW-0732">Signal</keyword>
<accession>A0A238LAE0</accession>
<dbReference type="GO" id="GO:0046872">
    <property type="term" value="F:metal ion binding"/>
    <property type="evidence" value="ECO:0007669"/>
    <property type="project" value="UniProtKB-KW"/>
</dbReference>
<evidence type="ECO:0000256" key="2">
    <source>
        <dbReference type="ARBA" id="ARBA00022617"/>
    </source>
</evidence>
<keyword evidence="10" id="KW-1185">Reference proteome</keyword>
<organism evidence="9 10">
    <name type="scientific">Flavimaricola marinus</name>
    <dbReference type="NCBI Taxonomy" id="1819565"/>
    <lineage>
        <taxon>Bacteria</taxon>
        <taxon>Pseudomonadati</taxon>
        <taxon>Pseudomonadota</taxon>
        <taxon>Alphaproteobacteria</taxon>
        <taxon>Rhodobacterales</taxon>
        <taxon>Paracoccaceae</taxon>
        <taxon>Flavimaricola</taxon>
    </lineage>
</organism>
<dbReference type="PANTHER" id="PTHR33751">
    <property type="entry name" value="CBB3-TYPE CYTOCHROME C OXIDASE SUBUNIT FIXP"/>
    <property type="match status" value="1"/>
</dbReference>
<dbReference type="EMBL" id="FXZK01000001">
    <property type="protein sequence ID" value="SMY06552.1"/>
    <property type="molecule type" value="Genomic_DNA"/>
</dbReference>
<dbReference type="GO" id="GO:0009055">
    <property type="term" value="F:electron transfer activity"/>
    <property type="evidence" value="ECO:0007669"/>
    <property type="project" value="InterPro"/>
</dbReference>
<dbReference type="PROSITE" id="PS51007">
    <property type="entry name" value="CYTC"/>
    <property type="match status" value="1"/>
</dbReference>
<dbReference type="InterPro" id="IPR036909">
    <property type="entry name" value="Cyt_c-like_dom_sf"/>
</dbReference>
<evidence type="ECO:0000256" key="7">
    <source>
        <dbReference type="SAM" id="SignalP"/>
    </source>
</evidence>
<keyword evidence="3 6" id="KW-0479">Metal-binding</keyword>
<dbReference type="Proteomes" id="UP000201613">
    <property type="component" value="Unassembled WGS sequence"/>
</dbReference>
<feature type="domain" description="Cytochrome c" evidence="8">
    <location>
        <begin position="39"/>
        <end position="234"/>
    </location>
</feature>
<dbReference type="SUPFAM" id="SSF46626">
    <property type="entry name" value="Cytochrome c"/>
    <property type="match status" value="2"/>
</dbReference>
<dbReference type="Gene3D" id="1.10.760.10">
    <property type="entry name" value="Cytochrome c-like domain"/>
    <property type="match status" value="2"/>
</dbReference>
<evidence type="ECO:0000259" key="8">
    <source>
        <dbReference type="PROSITE" id="PS51007"/>
    </source>
</evidence>
<evidence type="ECO:0000256" key="3">
    <source>
        <dbReference type="ARBA" id="ARBA00022723"/>
    </source>
</evidence>
<evidence type="ECO:0000256" key="5">
    <source>
        <dbReference type="ARBA" id="ARBA00023004"/>
    </source>
</evidence>
<feature type="signal peptide" evidence="7">
    <location>
        <begin position="1"/>
        <end position="18"/>
    </location>
</feature>
<evidence type="ECO:0000313" key="9">
    <source>
        <dbReference type="EMBL" id="SMY06552.1"/>
    </source>
</evidence>
<evidence type="ECO:0000256" key="4">
    <source>
        <dbReference type="ARBA" id="ARBA00022982"/>
    </source>
</evidence>
<keyword evidence="5 6" id="KW-0408">Iron</keyword>
<evidence type="ECO:0000256" key="1">
    <source>
        <dbReference type="ARBA" id="ARBA00022448"/>
    </source>
</evidence>
<dbReference type="OrthoDB" id="9805828at2"/>
<gene>
    <name evidence="9" type="primary">cycM_1</name>
    <name evidence="9" type="ORF">LOM8899_00679</name>
</gene>